<dbReference type="EMBL" id="BOPO01000077">
    <property type="protein sequence ID" value="GIL28848.1"/>
    <property type="molecule type" value="Genomic_DNA"/>
</dbReference>
<gene>
    <name evidence="1" type="ORF">NUM_41020</name>
</gene>
<evidence type="ECO:0000313" key="2">
    <source>
        <dbReference type="Proteomes" id="UP000614996"/>
    </source>
</evidence>
<protein>
    <submittedName>
        <fullName evidence="1">Uncharacterized protein</fullName>
    </submittedName>
</protein>
<sequence>MIAVRPVPADDPALAALGVPDPPPRALCLLAERDGTAVGCCVLTGAPRDVVPLVRIDPLIVLPGTVGAERALLAAAERFAARLGAGVVLLPEYRPGIEVAGYRPADDGYRKPLPRS</sequence>
<name>A0A8J4AHM7_9ACTN</name>
<reference evidence="2" key="1">
    <citation type="journal article" date="2021" name="Int. J. Syst. Evol. Microbiol.">
        <title>Actinocatenispora comari sp. nov., an endophytic actinomycete isolated from aerial parts of Comarum salesowianum.</title>
        <authorList>
            <person name="Oyunbileg N."/>
            <person name="Iizaka Y."/>
            <person name="Hamada M."/>
            <person name="Davaapurev B.O."/>
            <person name="Fukumoto A."/>
            <person name="Tsetseg B."/>
            <person name="Kato F."/>
            <person name="Tamura T."/>
            <person name="Batkhuu J."/>
            <person name="Anzai Y."/>
        </authorList>
    </citation>
    <scope>NUCLEOTIDE SEQUENCE [LARGE SCALE GENOMIC DNA]</scope>
    <source>
        <strain evidence="2">NUM-2625</strain>
    </source>
</reference>
<dbReference type="SUPFAM" id="SSF55729">
    <property type="entry name" value="Acyl-CoA N-acyltransferases (Nat)"/>
    <property type="match status" value="1"/>
</dbReference>
<dbReference type="Gene3D" id="3.40.630.30">
    <property type="match status" value="1"/>
</dbReference>
<accession>A0A8J4AHM7</accession>
<dbReference type="RefSeq" id="WP_207126553.1">
    <property type="nucleotide sequence ID" value="NZ_BOPO01000077.1"/>
</dbReference>
<comment type="caution">
    <text evidence="1">The sequence shown here is derived from an EMBL/GenBank/DDBJ whole genome shotgun (WGS) entry which is preliminary data.</text>
</comment>
<evidence type="ECO:0000313" key="1">
    <source>
        <dbReference type="EMBL" id="GIL28848.1"/>
    </source>
</evidence>
<proteinExistence type="predicted"/>
<dbReference type="InterPro" id="IPR016181">
    <property type="entry name" value="Acyl_CoA_acyltransferase"/>
</dbReference>
<keyword evidence="2" id="KW-1185">Reference proteome</keyword>
<dbReference type="Proteomes" id="UP000614996">
    <property type="component" value="Unassembled WGS sequence"/>
</dbReference>
<organism evidence="1 2">
    <name type="scientific">Actinocatenispora comari</name>
    <dbReference type="NCBI Taxonomy" id="2807577"/>
    <lineage>
        <taxon>Bacteria</taxon>
        <taxon>Bacillati</taxon>
        <taxon>Actinomycetota</taxon>
        <taxon>Actinomycetes</taxon>
        <taxon>Micromonosporales</taxon>
        <taxon>Micromonosporaceae</taxon>
        <taxon>Actinocatenispora</taxon>
    </lineage>
</organism>
<dbReference type="AlphaFoldDB" id="A0A8J4AHM7"/>